<comment type="caution">
    <text evidence="1">The sequence shown here is derived from an EMBL/GenBank/DDBJ whole genome shotgun (WGS) entry which is preliminary data.</text>
</comment>
<dbReference type="Proteomes" id="UP000823941">
    <property type="component" value="Chromosome 25"/>
</dbReference>
<accession>A0ABQ7PYJ0</accession>
<evidence type="ECO:0000313" key="2">
    <source>
        <dbReference type="Proteomes" id="UP000823941"/>
    </source>
</evidence>
<gene>
    <name evidence="1" type="ORF">JYU34_018819</name>
</gene>
<keyword evidence="2" id="KW-1185">Reference proteome</keyword>
<sequence length="281" mass="32268">MIRVETLFLPQPFSISFEDNAEFKIDVPINEDDYEMIDLRHVAKVDISDKLQELKKIASMEYARTQGGGRIIREWLAGTEPTVASEFTIELTHKNPLNKRELDSKTEEEVYNYIQLLEDYYEDAVQEAAANGSYHPGSQDKSESNLMHVLKQLVNFDTDTRNCTEEEIKNIGIKALNCIYQESVNQTEDPTLLAERFGRIVKIWFFVYVAVAVPLWCTKGWCCCCLFCELCRPRARIARCRRYLAAHPPGALRTPRGHLAYQPTAAELDAHAEFEHAVRMV</sequence>
<evidence type="ECO:0000313" key="1">
    <source>
        <dbReference type="EMBL" id="KAG7298049.1"/>
    </source>
</evidence>
<protein>
    <submittedName>
        <fullName evidence="1">Uncharacterized protein</fullName>
    </submittedName>
</protein>
<proteinExistence type="predicted"/>
<organism evidence="1 2">
    <name type="scientific">Plutella xylostella</name>
    <name type="common">Diamondback moth</name>
    <name type="synonym">Plutella maculipennis</name>
    <dbReference type="NCBI Taxonomy" id="51655"/>
    <lineage>
        <taxon>Eukaryota</taxon>
        <taxon>Metazoa</taxon>
        <taxon>Ecdysozoa</taxon>
        <taxon>Arthropoda</taxon>
        <taxon>Hexapoda</taxon>
        <taxon>Insecta</taxon>
        <taxon>Pterygota</taxon>
        <taxon>Neoptera</taxon>
        <taxon>Endopterygota</taxon>
        <taxon>Lepidoptera</taxon>
        <taxon>Glossata</taxon>
        <taxon>Ditrysia</taxon>
        <taxon>Yponomeutoidea</taxon>
        <taxon>Plutellidae</taxon>
        <taxon>Plutella</taxon>
    </lineage>
</organism>
<dbReference type="EMBL" id="JAHIBW010000025">
    <property type="protein sequence ID" value="KAG7298049.1"/>
    <property type="molecule type" value="Genomic_DNA"/>
</dbReference>
<reference evidence="1 2" key="1">
    <citation type="submission" date="2021-06" db="EMBL/GenBank/DDBJ databases">
        <title>A haploid diamondback moth (Plutella xylostella L.) genome assembly resolves 31 chromosomes and identifies a diamide resistance mutation.</title>
        <authorList>
            <person name="Ward C.M."/>
            <person name="Perry K.D."/>
            <person name="Baker G."/>
            <person name="Powis K."/>
            <person name="Heckel D.G."/>
            <person name="Baxter S.W."/>
        </authorList>
    </citation>
    <scope>NUCLEOTIDE SEQUENCE [LARGE SCALE GENOMIC DNA]</scope>
    <source>
        <strain evidence="1 2">LV</strain>
        <tissue evidence="1">Single pupa</tissue>
    </source>
</reference>
<name>A0ABQ7PYJ0_PLUXY</name>